<organism evidence="1 4">
    <name type="scientific">Pediococcus damnosus</name>
    <dbReference type="NCBI Taxonomy" id="51663"/>
    <lineage>
        <taxon>Bacteria</taxon>
        <taxon>Bacillati</taxon>
        <taxon>Bacillota</taxon>
        <taxon>Bacilli</taxon>
        <taxon>Lactobacillales</taxon>
        <taxon>Lactobacillaceae</taxon>
        <taxon>Pediococcus</taxon>
    </lineage>
</organism>
<evidence type="ECO:0000313" key="3">
    <source>
        <dbReference type="Proteomes" id="UP000076244"/>
    </source>
</evidence>
<reference evidence="3 4" key="1">
    <citation type="journal article" date="2016" name="PLoS ONE">
        <title>The Identification of Novel Diagnostic Marker Genes for the Detection of Beer Spoiling Pediococcus damnosus Strains Using the BlAst Diagnostic Gene findEr.</title>
        <authorList>
            <person name="Behr J."/>
            <person name="Geissler A.J."/>
            <person name="Schmid J."/>
            <person name="Zehe A."/>
            <person name="Vogel R.F."/>
        </authorList>
    </citation>
    <scope>NUCLEOTIDE SEQUENCE [LARGE SCALE GENOMIC DNA]</scope>
    <source>
        <strain evidence="1 4">TMW 2.1533</strain>
        <strain evidence="2 3">TMW 2.1535</strain>
    </source>
</reference>
<evidence type="ECO:0000313" key="1">
    <source>
        <dbReference type="EMBL" id="AMV62245.1"/>
    </source>
</evidence>
<evidence type="ECO:0000313" key="2">
    <source>
        <dbReference type="EMBL" id="AMV67898.1"/>
    </source>
</evidence>
<dbReference type="Proteomes" id="UP000076405">
    <property type="component" value="Chromosome"/>
</dbReference>
<evidence type="ECO:0000313" key="4">
    <source>
        <dbReference type="Proteomes" id="UP000076405"/>
    </source>
</evidence>
<dbReference type="EMBL" id="CP012288">
    <property type="protein sequence ID" value="AMV67898.1"/>
    <property type="molecule type" value="Genomic_DNA"/>
</dbReference>
<dbReference type="AlphaFoldDB" id="A0A143B209"/>
<protein>
    <recommendedName>
        <fullName evidence="5">Lipoprotein</fullName>
    </recommendedName>
</protein>
<gene>
    <name evidence="1" type="ORF">ADU70_0747</name>
    <name evidence="2" type="ORF">ADU72_1977</name>
</gene>
<evidence type="ECO:0008006" key="5">
    <source>
        <dbReference type="Google" id="ProtNLM"/>
    </source>
</evidence>
<dbReference type="EMBL" id="CP012275">
    <property type="protein sequence ID" value="AMV62245.1"/>
    <property type="molecule type" value="Genomic_DNA"/>
</dbReference>
<name>A0A143B209_9LACO</name>
<dbReference type="KEGG" id="pdm:ADU72_1977"/>
<sequence length="176" mass="20179">MKEVDDMKKKIYWLFPFLIIGLLLTGCNRNKVYGTVVISSEKYSQVQTDKKYLNQLLGALEKFDSEKPKTADKIYTSVDELNKQASKGMSKQDKQQLKGVLISNDKSIKRQVKKAYEKYYGFDDDLSGTIGIEFHKAVNLMAKPITKQKANREKVYNQLIKDTKAQQKLNNVGTNQ</sequence>
<dbReference type="PROSITE" id="PS51257">
    <property type="entry name" value="PROKAR_LIPOPROTEIN"/>
    <property type="match status" value="1"/>
</dbReference>
<proteinExistence type="predicted"/>
<keyword evidence="3" id="KW-1185">Reference proteome</keyword>
<dbReference type="Proteomes" id="UP000076244">
    <property type="component" value="Chromosome"/>
</dbReference>
<accession>A0A143B209</accession>